<organism evidence="2 3">
    <name type="scientific">Orchesella dallaii</name>
    <dbReference type="NCBI Taxonomy" id="48710"/>
    <lineage>
        <taxon>Eukaryota</taxon>
        <taxon>Metazoa</taxon>
        <taxon>Ecdysozoa</taxon>
        <taxon>Arthropoda</taxon>
        <taxon>Hexapoda</taxon>
        <taxon>Collembola</taxon>
        <taxon>Entomobryomorpha</taxon>
        <taxon>Entomobryoidea</taxon>
        <taxon>Orchesellidae</taxon>
        <taxon>Orchesellinae</taxon>
        <taxon>Orchesella</taxon>
    </lineage>
</organism>
<comment type="caution">
    <text evidence="2">The sequence shown here is derived from an EMBL/GenBank/DDBJ whole genome shotgun (WGS) entry which is preliminary data.</text>
</comment>
<dbReference type="SMART" id="SM00950">
    <property type="entry name" value="Piwi"/>
    <property type="match status" value="1"/>
</dbReference>
<dbReference type="SUPFAM" id="SSF53098">
    <property type="entry name" value="Ribonuclease H-like"/>
    <property type="match status" value="1"/>
</dbReference>
<name>A0ABP1PW86_9HEXA</name>
<evidence type="ECO:0000313" key="3">
    <source>
        <dbReference type="Proteomes" id="UP001642540"/>
    </source>
</evidence>
<dbReference type="PANTHER" id="PTHR22891">
    <property type="entry name" value="EUKARYOTIC TRANSLATION INITIATION FACTOR 2C"/>
    <property type="match status" value="1"/>
</dbReference>
<dbReference type="InterPro" id="IPR036397">
    <property type="entry name" value="RNaseH_sf"/>
</dbReference>
<reference evidence="2 3" key="1">
    <citation type="submission" date="2024-08" db="EMBL/GenBank/DDBJ databases">
        <authorList>
            <person name="Cucini C."/>
            <person name="Frati F."/>
        </authorList>
    </citation>
    <scope>NUCLEOTIDE SEQUENCE [LARGE SCALE GENOMIC DNA]</scope>
</reference>
<dbReference type="EMBL" id="CAXLJM020000013">
    <property type="protein sequence ID" value="CAL8077705.1"/>
    <property type="molecule type" value="Genomic_DNA"/>
</dbReference>
<feature type="domain" description="Piwi" evidence="1">
    <location>
        <begin position="69"/>
        <end position="376"/>
    </location>
</feature>
<protein>
    <recommendedName>
        <fullName evidence="1">Piwi domain-containing protein</fullName>
    </recommendedName>
</protein>
<sequence length="391" mass="44480">MRPVDKWVLICYKDCAFNLISVLISEATKLNYQIPQHPVKQYTTINNAPCDYIRELDVVMNTYKNTIQLVLVILPKYSEDVWSEVYQRASVYFGEFGVATQCVDGGLLNMPNTNVSVCRNLVIKINAKLGGVPWTVNIASETTMFVGFAFYRSKNGNRVIGMVASIDKTCSKYFSTASFHPANMPLYSAEIGEHLKKCLNAYRDKTKMLPNSIIMYRTEICDWQRYKVYGIELKAMKVAISDVYKNARLSEPTLTVIMPSKQSNSRFFSQVRHEIYANPRAGTVIDGNITSPGRYNFYLLSHVCTESQHTATPTSYSVLCDPEGLNPENLLQHRRKIQLLTFKLCHLYYNCCSTVALPAPYKYAQDLVDFIGKYLKGAIPPDNLSHDLYYL</sequence>
<dbReference type="PROSITE" id="PS50822">
    <property type="entry name" value="PIWI"/>
    <property type="match status" value="1"/>
</dbReference>
<dbReference type="Proteomes" id="UP001642540">
    <property type="component" value="Unassembled WGS sequence"/>
</dbReference>
<dbReference type="Pfam" id="PF02171">
    <property type="entry name" value="Piwi"/>
    <property type="match status" value="1"/>
</dbReference>
<dbReference type="InterPro" id="IPR003165">
    <property type="entry name" value="Piwi"/>
</dbReference>
<dbReference type="InterPro" id="IPR012337">
    <property type="entry name" value="RNaseH-like_sf"/>
</dbReference>
<evidence type="ECO:0000313" key="2">
    <source>
        <dbReference type="EMBL" id="CAL8077705.1"/>
    </source>
</evidence>
<keyword evidence="3" id="KW-1185">Reference proteome</keyword>
<accession>A0ABP1PW86</accession>
<dbReference type="Gene3D" id="3.40.50.2300">
    <property type="match status" value="1"/>
</dbReference>
<dbReference type="Gene3D" id="3.30.420.10">
    <property type="entry name" value="Ribonuclease H-like superfamily/Ribonuclease H"/>
    <property type="match status" value="1"/>
</dbReference>
<evidence type="ECO:0000259" key="1">
    <source>
        <dbReference type="PROSITE" id="PS50822"/>
    </source>
</evidence>
<proteinExistence type="predicted"/>
<gene>
    <name evidence="2" type="ORF">ODALV1_LOCUS3889</name>
</gene>